<reference evidence="1 2" key="1">
    <citation type="submission" date="2014-04" db="EMBL/GenBank/DDBJ databases">
        <title>Draft genome sequence of Pantoea beijingensis strain LMG 27579, an emerging pathogen to Pleurotus eryngii with potential industrial application.</title>
        <authorList>
            <person name="Xu F."/>
            <person name="Liu Y."/>
            <person name="Wang S."/>
            <person name="Yin Y."/>
            <person name="Ma Y."/>
            <person name="Zhao S."/>
            <person name="Rong C."/>
        </authorList>
    </citation>
    <scope>NUCLEOTIDE SEQUENCE [LARGE SCALE GENOMIC DNA]</scope>
    <source>
        <strain evidence="1 2">LMG 27579</strain>
    </source>
</reference>
<keyword evidence="2" id="KW-1185">Reference proteome</keyword>
<proteinExistence type="predicted"/>
<gene>
    <name evidence="1" type="ORF">ED28_15435</name>
</gene>
<comment type="caution">
    <text evidence="1">The sequence shown here is derived from an EMBL/GenBank/DDBJ whole genome shotgun (WGS) entry which is preliminary data.</text>
</comment>
<dbReference type="EMBL" id="JMEE01000041">
    <property type="protein sequence ID" value="RWR01102.1"/>
    <property type="molecule type" value="Genomic_DNA"/>
</dbReference>
<organism evidence="1 2">
    <name type="scientific">[Pantoea] beijingensis</name>
    <dbReference type="NCBI Taxonomy" id="1324864"/>
    <lineage>
        <taxon>Bacteria</taxon>
        <taxon>Pseudomonadati</taxon>
        <taxon>Pseudomonadota</taxon>
        <taxon>Gammaproteobacteria</taxon>
        <taxon>Enterobacterales</taxon>
        <taxon>Erwiniaceae</taxon>
        <taxon>Erwinia</taxon>
    </lineage>
</organism>
<evidence type="ECO:0000313" key="1">
    <source>
        <dbReference type="EMBL" id="RWR01102.1"/>
    </source>
</evidence>
<accession>A0A443IAE0</accession>
<dbReference type="AlphaFoldDB" id="A0A443IAE0"/>
<dbReference type="Proteomes" id="UP000288794">
    <property type="component" value="Unassembled WGS sequence"/>
</dbReference>
<protein>
    <submittedName>
        <fullName evidence="1">Uncharacterized protein</fullName>
    </submittedName>
</protein>
<name>A0A443IAE0_9GAMM</name>
<evidence type="ECO:0000313" key="2">
    <source>
        <dbReference type="Proteomes" id="UP000288794"/>
    </source>
</evidence>
<sequence>MSYQYHFLLIPSINFTHLFHPHYQFILTGYLYWHISFRVFFEYIIDIEQCFYVLNIKIKFIHVYWGKVSILFFY</sequence>